<evidence type="ECO:0000313" key="1">
    <source>
        <dbReference type="EMBL" id="TFK64364.1"/>
    </source>
</evidence>
<proteinExistence type="predicted"/>
<gene>
    <name evidence="1" type="ORF">BDN72DRAFT_846664</name>
</gene>
<name>A0ACD3AG56_9AGAR</name>
<protein>
    <submittedName>
        <fullName evidence="1">Uncharacterized protein</fullName>
    </submittedName>
</protein>
<reference evidence="1 2" key="1">
    <citation type="journal article" date="2019" name="Nat. Ecol. Evol.">
        <title>Megaphylogeny resolves global patterns of mushroom evolution.</title>
        <authorList>
            <person name="Varga T."/>
            <person name="Krizsan K."/>
            <person name="Foldi C."/>
            <person name="Dima B."/>
            <person name="Sanchez-Garcia M."/>
            <person name="Sanchez-Ramirez S."/>
            <person name="Szollosi G.J."/>
            <person name="Szarkandi J.G."/>
            <person name="Papp V."/>
            <person name="Albert L."/>
            <person name="Andreopoulos W."/>
            <person name="Angelini C."/>
            <person name="Antonin V."/>
            <person name="Barry K.W."/>
            <person name="Bougher N.L."/>
            <person name="Buchanan P."/>
            <person name="Buyck B."/>
            <person name="Bense V."/>
            <person name="Catcheside P."/>
            <person name="Chovatia M."/>
            <person name="Cooper J."/>
            <person name="Damon W."/>
            <person name="Desjardin D."/>
            <person name="Finy P."/>
            <person name="Geml J."/>
            <person name="Haridas S."/>
            <person name="Hughes K."/>
            <person name="Justo A."/>
            <person name="Karasinski D."/>
            <person name="Kautmanova I."/>
            <person name="Kiss B."/>
            <person name="Kocsube S."/>
            <person name="Kotiranta H."/>
            <person name="LaButti K.M."/>
            <person name="Lechner B.E."/>
            <person name="Liimatainen K."/>
            <person name="Lipzen A."/>
            <person name="Lukacs Z."/>
            <person name="Mihaltcheva S."/>
            <person name="Morgado L.N."/>
            <person name="Niskanen T."/>
            <person name="Noordeloos M.E."/>
            <person name="Ohm R.A."/>
            <person name="Ortiz-Santana B."/>
            <person name="Ovrebo C."/>
            <person name="Racz N."/>
            <person name="Riley R."/>
            <person name="Savchenko A."/>
            <person name="Shiryaev A."/>
            <person name="Soop K."/>
            <person name="Spirin V."/>
            <person name="Szebenyi C."/>
            <person name="Tomsovsky M."/>
            <person name="Tulloss R.E."/>
            <person name="Uehling J."/>
            <person name="Grigoriev I.V."/>
            <person name="Vagvolgyi C."/>
            <person name="Papp T."/>
            <person name="Martin F.M."/>
            <person name="Miettinen O."/>
            <person name="Hibbett D.S."/>
            <person name="Nagy L.G."/>
        </authorList>
    </citation>
    <scope>NUCLEOTIDE SEQUENCE [LARGE SCALE GENOMIC DNA]</scope>
    <source>
        <strain evidence="1 2">NL-1719</strain>
    </source>
</reference>
<organism evidence="1 2">
    <name type="scientific">Pluteus cervinus</name>
    <dbReference type="NCBI Taxonomy" id="181527"/>
    <lineage>
        <taxon>Eukaryota</taxon>
        <taxon>Fungi</taxon>
        <taxon>Dikarya</taxon>
        <taxon>Basidiomycota</taxon>
        <taxon>Agaricomycotina</taxon>
        <taxon>Agaricomycetes</taxon>
        <taxon>Agaricomycetidae</taxon>
        <taxon>Agaricales</taxon>
        <taxon>Pluteineae</taxon>
        <taxon>Pluteaceae</taxon>
        <taxon>Pluteus</taxon>
    </lineage>
</organism>
<dbReference type="EMBL" id="ML208478">
    <property type="protein sequence ID" value="TFK64364.1"/>
    <property type="molecule type" value="Genomic_DNA"/>
</dbReference>
<accession>A0ACD3AG56</accession>
<dbReference type="Proteomes" id="UP000308600">
    <property type="component" value="Unassembled WGS sequence"/>
</dbReference>
<keyword evidence="2" id="KW-1185">Reference proteome</keyword>
<evidence type="ECO:0000313" key="2">
    <source>
        <dbReference type="Proteomes" id="UP000308600"/>
    </source>
</evidence>
<sequence length="103" mass="11143">MGKTVTTLLLIQITFPPPQIASRIHRAPSLYHLHTPTTASPPGRASTSISALSGHQNKVQHQAHPLQCPLPLFRLASPRRDTLPAKNTQNMLISGLPTGCCVH</sequence>